<proteinExistence type="predicted"/>
<accession>A0AAD4SW92</accession>
<reference evidence="1" key="1">
    <citation type="submission" date="2022-04" db="EMBL/GenBank/DDBJ databases">
        <title>A functionally conserved STORR gene fusion in Papaver species that diverged 16.8 million years ago.</title>
        <authorList>
            <person name="Catania T."/>
        </authorList>
    </citation>
    <scope>NUCLEOTIDE SEQUENCE</scope>
    <source>
        <strain evidence="1">S-188037</strain>
    </source>
</reference>
<dbReference type="Proteomes" id="UP001202328">
    <property type="component" value="Unassembled WGS sequence"/>
</dbReference>
<dbReference type="AlphaFoldDB" id="A0AAD4SW92"/>
<protein>
    <submittedName>
        <fullName evidence="1">Uncharacterized protein</fullName>
    </submittedName>
</protein>
<name>A0AAD4SW92_9MAGN</name>
<dbReference type="EMBL" id="JAJJMB010008429">
    <property type="protein sequence ID" value="KAI3923751.1"/>
    <property type="molecule type" value="Genomic_DNA"/>
</dbReference>
<sequence length="210" mass="25004">MDVADSSPEQFWRSLWSKLSQHRLELKHLFNDWDITPFQEKLQVFEPYLDLLFRNGLRTSGHHIHKDRSDVNADLEILQRLHNQLERDIAEGKRYRIKHQIAGEGTIFPDADFRDWMVEKLRNEDWEDYLEFVNANEADVLYRAAAQGVELEKQTITSESIRVRDTDEVKSRLTVMNLWLGRAPYWCKLIDKVICELSRRHLVEPVEESR</sequence>
<evidence type="ECO:0000313" key="1">
    <source>
        <dbReference type="EMBL" id="KAI3923751.1"/>
    </source>
</evidence>
<gene>
    <name evidence="1" type="ORF">MKW98_011381</name>
</gene>
<comment type="caution">
    <text evidence="1">The sequence shown here is derived from an EMBL/GenBank/DDBJ whole genome shotgun (WGS) entry which is preliminary data.</text>
</comment>
<organism evidence="1 2">
    <name type="scientific">Papaver atlanticum</name>
    <dbReference type="NCBI Taxonomy" id="357466"/>
    <lineage>
        <taxon>Eukaryota</taxon>
        <taxon>Viridiplantae</taxon>
        <taxon>Streptophyta</taxon>
        <taxon>Embryophyta</taxon>
        <taxon>Tracheophyta</taxon>
        <taxon>Spermatophyta</taxon>
        <taxon>Magnoliopsida</taxon>
        <taxon>Ranunculales</taxon>
        <taxon>Papaveraceae</taxon>
        <taxon>Papaveroideae</taxon>
        <taxon>Papaver</taxon>
    </lineage>
</organism>
<evidence type="ECO:0000313" key="2">
    <source>
        <dbReference type="Proteomes" id="UP001202328"/>
    </source>
</evidence>
<keyword evidence="2" id="KW-1185">Reference proteome</keyword>